<sequence>MTLIPPEEFQRFSSPLVRDLVWAALCAPVLDLSWPPGSDDRETRGDRPCLVSDPSHWLSREDLLASWERVSPRLSALDKDPSPLGEWVAPFVGRRRGLLFERLLAWWFKMDPLVELLGSDIPVYRRETRGGRRSPSRRSIGELDFILNWAGEILHLEVAVKYYLSLPGAGNDLSRYIGRDLKERLDQKVSHMLNHQREMSLTAEGEKALTERSIPRPDRRIVSLRGVIFQPLSDSRCQGLPRYWWGDSREFLRRAPEASRWARGSERQWFGPLWGASDQSIPAGLVSPVAMIRDELSPGMDETCLVIGGEEGPSGFRESSRGIICQRHF</sequence>
<dbReference type="Pfam" id="PF08907">
    <property type="entry name" value="DUF1853"/>
    <property type="match status" value="1"/>
</dbReference>
<dbReference type="EMBL" id="FTMS01000005">
    <property type="protein sequence ID" value="SIQ18809.1"/>
    <property type="molecule type" value="Genomic_DNA"/>
</dbReference>
<dbReference type="OrthoDB" id="378654at2"/>
<dbReference type="STRING" id="159291.SAMN05920897_10511"/>
<gene>
    <name evidence="1" type="ORF">SAMN05920897_10511</name>
</gene>
<evidence type="ECO:0008006" key="3">
    <source>
        <dbReference type="Google" id="ProtNLM"/>
    </source>
</evidence>
<dbReference type="RefSeq" id="WP_076488165.1">
    <property type="nucleotide sequence ID" value="NZ_FTMS01000005.1"/>
</dbReference>
<accession>A0A1N6QQB4</accession>
<reference evidence="2" key="1">
    <citation type="submission" date="2017-01" db="EMBL/GenBank/DDBJ databases">
        <authorList>
            <person name="Varghese N."/>
            <person name="Submissions S."/>
        </authorList>
    </citation>
    <scope>NUCLEOTIDE SEQUENCE [LARGE SCALE GENOMIC DNA]</scope>
    <source>
        <strain evidence="2">ASpG1</strain>
    </source>
</reference>
<proteinExistence type="predicted"/>
<organism evidence="1 2">
    <name type="scientific">Alkalispirochaeta americana</name>
    <dbReference type="NCBI Taxonomy" id="159291"/>
    <lineage>
        <taxon>Bacteria</taxon>
        <taxon>Pseudomonadati</taxon>
        <taxon>Spirochaetota</taxon>
        <taxon>Spirochaetia</taxon>
        <taxon>Spirochaetales</taxon>
        <taxon>Spirochaetaceae</taxon>
        <taxon>Alkalispirochaeta</taxon>
    </lineage>
</organism>
<dbReference type="Proteomes" id="UP000186400">
    <property type="component" value="Unassembled WGS sequence"/>
</dbReference>
<evidence type="ECO:0000313" key="2">
    <source>
        <dbReference type="Proteomes" id="UP000186400"/>
    </source>
</evidence>
<dbReference type="AlphaFoldDB" id="A0A1N6QQB4"/>
<keyword evidence="2" id="KW-1185">Reference proteome</keyword>
<dbReference type="InterPro" id="IPR015003">
    <property type="entry name" value="DUF1853"/>
</dbReference>
<name>A0A1N6QQB4_9SPIO</name>
<protein>
    <recommendedName>
        <fullName evidence="3">DUF1853 domain-containing protein</fullName>
    </recommendedName>
</protein>
<evidence type="ECO:0000313" key="1">
    <source>
        <dbReference type="EMBL" id="SIQ18809.1"/>
    </source>
</evidence>